<proteinExistence type="predicted"/>
<comment type="caution">
    <text evidence="1">The sequence shown here is derived from an EMBL/GenBank/DDBJ whole genome shotgun (WGS) entry which is preliminary data.</text>
</comment>
<evidence type="ECO:0000313" key="1">
    <source>
        <dbReference type="EMBL" id="GBP20932.1"/>
    </source>
</evidence>
<sequence>MYFRGHFRLSVSNVVLASVATAASSLQLDRRRGFLVKALQPKIEVCTKVSLSAKSMASKNVRLEAGSAPCRLAALATSQLRYDLRVPTLPLTTIHILAVEQHKAFRR</sequence>
<dbReference type="EMBL" id="BGZK01000124">
    <property type="protein sequence ID" value="GBP20932.1"/>
    <property type="molecule type" value="Genomic_DNA"/>
</dbReference>
<accession>A0A4C1U3N5</accession>
<name>A0A4C1U3N5_EUMVA</name>
<organism evidence="1 2">
    <name type="scientific">Eumeta variegata</name>
    <name type="common">Bagworm moth</name>
    <name type="synonym">Eumeta japonica</name>
    <dbReference type="NCBI Taxonomy" id="151549"/>
    <lineage>
        <taxon>Eukaryota</taxon>
        <taxon>Metazoa</taxon>
        <taxon>Ecdysozoa</taxon>
        <taxon>Arthropoda</taxon>
        <taxon>Hexapoda</taxon>
        <taxon>Insecta</taxon>
        <taxon>Pterygota</taxon>
        <taxon>Neoptera</taxon>
        <taxon>Endopterygota</taxon>
        <taxon>Lepidoptera</taxon>
        <taxon>Glossata</taxon>
        <taxon>Ditrysia</taxon>
        <taxon>Tineoidea</taxon>
        <taxon>Psychidae</taxon>
        <taxon>Oiketicinae</taxon>
        <taxon>Eumeta</taxon>
    </lineage>
</organism>
<reference evidence="1 2" key="1">
    <citation type="journal article" date="2019" name="Commun. Biol.">
        <title>The bagworm genome reveals a unique fibroin gene that provides high tensile strength.</title>
        <authorList>
            <person name="Kono N."/>
            <person name="Nakamura H."/>
            <person name="Ohtoshi R."/>
            <person name="Tomita M."/>
            <person name="Numata K."/>
            <person name="Arakawa K."/>
        </authorList>
    </citation>
    <scope>NUCLEOTIDE SEQUENCE [LARGE SCALE GENOMIC DNA]</scope>
</reference>
<gene>
    <name evidence="1" type="ORF">EVAR_9501_1</name>
</gene>
<evidence type="ECO:0000313" key="2">
    <source>
        <dbReference type="Proteomes" id="UP000299102"/>
    </source>
</evidence>
<dbReference type="AlphaFoldDB" id="A0A4C1U3N5"/>
<protein>
    <submittedName>
        <fullName evidence="1">Uncharacterized protein</fullName>
    </submittedName>
</protein>
<dbReference type="Proteomes" id="UP000299102">
    <property type="component" value="Unassembled WGS sequence"/>
</dbReference>
<keyword evidence="2" id="KW-1185">Reference proteome</keyword>